<comment type="subcellular location">
    <subcellularLocation>
        <location evidence="1">Cytoplasm</location>
    </subcellularLocation>
</comment>
<dbReference type="GO" id="GO:0030425">
    <property type="term" value="C:dendrite"/>
    <property type="evidence" value="ECO:0007669"/>
    <property type="project" value="TreeGrafter"/>
</dbReference>
<proteinExistence type="inferred from homology"/>
<keyword evidence="4" id="KW-0963">Cytoplasm</keyword>
<dbReference type="PANTHER" id="PTHR11805:SF1">
    <property type="entry name" value="CYSTEINE-RICH PDZ-BINDING PROTEIN"/>
    <property type="match status" value="1"/>
</dbReference>
<organism evidence="9 10">
    <name type="scientific">Romanomermis culicivorax</name>
    <name type="common">Nematode worm</name>
    <dbReference type="NCBI Taxonomy" id="13658"/>
    <lineage>
        <taxon>Eukaryota</taxon>
        <taxon>Metazoa</taxon>
        <taxon>Ecdysozoa</taxon>
        <taxon>Nematoda</taxon>
        <taxon>Enoplea</taxon>
        <taxon>Dorylaimia</taxon>
        <taxon>Mermithida</taxon>
        <taxon>Mermithoidea</taxon>
        <taxon>Mermithidae</taxon>
        <taxon>Romanomermis</taxon>
    </lineage>
</organism>
<keyword evidence="9" id="KW-1185">Reference proteome</keyword>
<evidence type="ECO:0000313" key="9">
    <source>
        <dbReference type="Proteomes" id="UP000887565"/>
    </source>
</evidence>
<dbReference type="GO" id="GO:0006397">
    <property type="term" value="P:mRNA processing"/>
    <property type="evidence" value="ECO:0007669"/>
    <property type="project" value="UniProtKB-KW"/>
</dbReference>
<evidence type="ECO:0000256" key="8">
    <source>
        <dbReference type="ARBA" id="ARBA00032518"/>
    </source>
</evidence>
<dbReference type="InterPro" id="IPR019367">
    <property type="entry name" value="PDZ-binding_CRIPT"/>
</dbReference>
<evidence type="ECO:0000256" key="7">
    <source>
        <dbReference type="ARBA" id="ARBA00023187"/>
    </source>
</evidence>
<name>A0A915HZZ3_ROMCU</name>
<keyword evidence="7" id="KW-0508">mRNA splicing</keyword>
<evidence type="ECO:0000256" key="2">
    <source>
        <dbReference type="ARBA" id="ARBA00009021"/>
    </source>
</evidence>
<evidence type="ECO:0000256" key="4">
    <source>
        <dbReference type="ARBA" id="ARBA00022490"/>
    </source>
</evidence>
<dbReference type="GO" id="GO:0008380">
    <property type="term" value="P:RNA splicing"/>
    <property type="evidence" value="ECO:0007669"/>
    <property type="project" value="UniProtKB-KW"/>
</dbReference>
<dbReference type="AlphaFoldDB" id="A0A915HZZ3"/>
<evidence type="ECO:0000256" key="6">
    <source>
        <dbReference type="ARBA" id="ARBA00022728"/>
    </source>
</evidence>
<evidence type="ECO:0000256" key="3">
    <source>
        <dbReference type="ARBA" id="ARBA00018615"/>
    </source>
</evidence>
<dbReference type="Proteomes" id="UP000887565">
    <property type="component" value="Unplaced"/>
</dbReference>
<evidence type="ECO:0000256" key="5">
    <source>
        <dbReference type="ARBA" id="ARBA00022664"/>
    </source>
</evidence>
<evidence type="ECO:0000313" key="10">
    <source>
        <dbReference type="WBParaSite" id="nRc.2.0.1.t07421-RA"/>
    </source>
</evidence>
<dbReference type="GO" id="GO:0005681">
    <property type="term" value="C:spliceosomal complex"/>
    <property type="evidence" value="ECO:0007669"/>
    <property type="project" value="UniProtKB-KW"/>
</dbReference>
<dbReference type="GO" id="GO:0031122">
    <property type="term" value="P:cytoplasmic microtubule organization"/>
    <property type="evidence" value="ECO:0007669"/>
    <property type="project" value="TreeGrafter"/>
</dbReference>
<evidence type="ECO:0000256" key="1">
    <source>
        <dbReference type="ARBA" id="ARBA00004496"/>
    </source>
</evidence>
<dbReference type="GO" id="GO:0030165">
    <property type="term" value="F:PDZ domain binding"/>
    <property type="evidence" value="ECO:0007669"/>
    <property type="project" value="TreeGrafter"/>
</dbReference>
<reference evidence="10" key="1">
    <citation type="submission" date="2022-11" db="UniProtKB">
        <authorList>
            <consortium name="WormBaseParasite"/>
        </authorList>
    </citation>
    <scope>IDENTIFICATION</scope>
</reference>
<keyword evidence="6" id="KW-0747">Spliceosome</keyword>
<dbReference type="PANTHER" id="PTHR11805">
    <property type="entry name" value="CYSTEINE-RICH PDZ-BINDING PROTEIN"/>
    <property type="match status" value="1"/>
</dbReference>
<keyword evidence="5" id="KW-0507">mRNA processing</keyword>
<accession>A0A915HZZ3</accession>
<dbReference type="GO" id="GO:0005737">
    <property type="term" value="C:cytoplasm"/>
    <property type="evidence" value="ECO:0007669"/>
    <property type="project" value="UniProtKB-SubCell"/>
</dbReference>
<comment type="similarity">
    <text evidence="2">Belongs to the CRIPT family.</text>
</comment>
<dbReference type="Pfam" id="PF10235">
    <property type="entry name" value="Cript"/>
    <property type="match status" value="1"/>
</dbReference>
<sequence length="74" mass="8286">MNKNQHVLQQKKFNPYQASTTFKKCRICRSVVHQAGSHYCQGCAYKKGICAMCGSNEYFAPSRLPAYPPAAVID</sequence>
<protein>
    <recommendedName>
        <fullName evidence="3">Cysteine-rich PDZ-binding protein</fullName>
    </recommendedName>
    <alternativeName>
        <fullName evidence="8">Cysteine-rich interactor of PDZ three</fullName>
    </alternativeName>
</protein>
<dbReference type="WBParaSite" id="nRc.2.0.1.t07421-RA">
    <property type="protein sequence ID" value="nRc.2.0.1.t07421-RA"/>
    <property type="gene ID" value="nRc.2.0.1.g07421"/>
</dbReference>
<dbReference type="GO" id="GO:0008017">
    <property type="term" value="F:microtubule binding"/>
    <property type="evidence" value="ECO:0007669"/>
    <property type="project" value="TreeGrafter"/>
</dbReference>